<keyword evidence="4" id="KW-0788">Thiol protease</keyword>
<dbReference type="GO" id="GO:0006508">
    <property type="term" value="P:proteolysis"/>
    <property type="evidence" value="ECO:0007669"/>
    <property type="project" value="UniProtKB-KW"/>
</dbReference>
<evidence type="ECO:0000256" key="1">
    <source>
        <dbReference type="ARBA" id="ARBA00007074"/>
    </source>
</evidence>
<reference evidence="6 7" key="1">
    <citation type="submission" date="2019-03" db="EMBL/GenBank/DDBJ databases">
        <title>Genomic Encyclopedia of Type Strains, Phase IV (KMG-IV): sequencing the most valuable type-strain genomes for metagenomic binning, comparative biology and taxonomic classification.</title>
        <authorList>
            <person name="Goeker M."/>
        </authorList>
    </citation>
    <scope>NUCLEOTIDE SEQUENCE [LARGE SCALE GENOMIC DNA]</scope>
    <source>
        <strain evidence="6 7">DSM 17974</strain>
    </source>
</reference>
<proteinExistence type="inferred from homology"/>
<dbReference type="PANTHER" id="PTHR47053:SF1">
    <property type="entry name" value="MUREIN DD-ENDOPEPTIDASE MEPH-RELATED"/>
    <property type="match status" value="1"/>
</dbReference>
<name>A0A4R8LTN7_9BACL</name>
<dbReference type="SUPFAM" id="SSF54001">
    <property type="entry name" value="Cysteine proteinases"/>
    <property type="match status" value="1"/>
</dbReference>
<gene>
    <name evidence="6" type="ORF">C7445_103152</name>
</gene>
<accession>A0A4R8LTN7</accession>
<dbReference type="EMBL" id="SORF01000003">
    <property type="protein sequence ID" value="TDY50107.1"/>
    <property type="molecule type" value="Genomic_DNA"/>
</dbReference>
<comment type="similarity">
    <text evidence="1">Belongs to the peptidase C40 family.</text>
</comment>
<comment type="caution">
    <text evidence="6">The sequence shown here is derived from an EMBL/GenBank/DDBJ whole genome shotgun (WGS) entry which is preliminary data.</text>
</comment>
<evidence type="ECO:0000313" key="7">
    <source>
        <dbReference type="Proteomes" id="UP000294581"/>
    </source>
</evidence>
<dbReference type="InterPro" id="IPR038765">
    <property type="entry name" value="Papain-like_cys_pep_sf"/>
</dbReference>
<organism evidence="6 7">
    <name type="scientific">Alicyclobacillus sacchari</name>
    <dbReference type="NCBI Taxonomy" id="392010"/>
    <lineage>
        <taxon>Bacteria</taxon>
        <taxon>Bacillati</taxon>
        <taxon>Bacillota</taxon>
        <taxon>Bacilli</taxon>
        <taxon>Bacillales</taxon>
        <taxon>Alicyclobacillaceae</taxon>
        <taxon>Alicyclobacillus</taxon>
    </lineage>
</organism>
<dbReference type="AlphaFoldDB" id="A0A4R8LTN7"/>
<dbReference type="Proteomes" id="UP000294581">
    <property type="component" value="Unassembled WGS sequence"/>
</dbReference>
<dbReference type="PANTHER" id="PTHR47053">
    <property type="entry name" value="MUREIN DD-ENDOPEPTIDASE MEPH-RELATED"/>
    <property type="match status" value="1"/>
</dbReference>
<evidence type="ECO:0000256" key="3">
    <source>
        <dbReference type="ARBA" id="ARBA00022801"/>
    </source>
</evidence>
<keyword evidence="7" id="KW-1185">Reference proteome</keyword>
<keyword evidence="3" id="KW-0378">Hydrolase</keyword>
<evidence type="ECO:0000259" key="5">
    <source>
        <dbReference type="PROSITE" id="PS51935"/>
    </source>
</evidence>
<dbReference type="InterPro" id="IPR000064">
    <property type="entry name" value="NLP_P60_dom"/>
</dbReference>
<protein>
    <submittedName>
        <fullName evidence="6">NlpC/P60 family protein</fullName>
    </submittedName>
</protein>
<evidence type="ECO:0000313" key="6">
    <source>
        <dbReference type="EMBL" id="TDY50107.1"/>
    </source>
</evidence>
<dbReference type="InterPro" id="IPR051202">
    <property type="entry name" value="Peptidase_C40"/>
</dbReference>
<dbReference type="Pfam" id="PF00877">
    <property type="entry name" value="NLPC_P60"/>
    <property type="match status" value="1"/>
</dbReference>
<dbReference type="GO" id="GO:0008234">
    <property type="term" value="F:cysteine-type peptidase activity"/>
    <property type="evidence" value="ECO:0007669"/>
    <property type="project" value="UniProtKB-KW"/>
</dbReference>
<dbReference type="Gene3D" id="3.90.1720.10">
    <property type="entry name" value="endopeptidase domain like (from Nostoc punctiforme)"/>
    <property type="match status" value="1"/>
</dbReference>
<evidence type="ECO:0000256" key="2">
    <source>
        <dbReference type="ARBA" id="ARBA00022670"/>
    </source>
</evidence>
<sequence length="317" mass="33239">MAAIPHNLCMHSTYRKLVSELQRFARCAIIPVVLCLFASSLSLRAPAAAAATPATPVGPSHVAMPVAGTPHFVRVLATHVDVSDHSLVLVVSPAAVGDHGDGAIDVWHREGLANYAHAHRPKDTKATAMRILAVDQAGHIVGAANVGEPQRVAADVDDESAELSLGQSLPLPPPGTTLDPQLQPMAAVSAPDAAKTSAIINAAEAQIGKPLVWGANLEAGEAGCDPATFVAYVYRHALGYILPDDLMQLWDTVGVSVPVWDLHPGDLVFFDNGSVVGIYCGGDQMIACDAQLGAVARVSIGPESNWGKRIADVRRLY</sequence>
<evidence type="ECO:0000256" key="4">
    <source>
        <dbReference type="ARBA" id="ARBA00022807"/>
    </source>
</evidence>
<dbReference type="OrthoDB" id="9813118at2"/>
<feature type="domain" description="NlpC/P60" evidence="5">
    <location>
        <begin position="193"/>
        <end position="317"/>
    </location>
</feature>
<dbReference type="PROSITE" id="PS51935">
    <property type="entry name" value="NLPC_P60"/>
    <property type="match status" value="1"/>
</dbReference>
<keyword evidence="2" id="KW-0645">Protease</keyword>